<protein>
    <submittedName>
        <fullName evidence="1">Uncharacterized protein</fullName>
    </submittedName>
</protein>
<organism evidence="1 2">
    <name type="scientific">Sphingobacterium spiritivorum ATCC 33300</name>
    <dbReference type="NCBI Taxonomy" id="525372"/>
    <lineage>
        <taxon>Bacteria</taxon>
        <taxon>Pseudomonadati</taxon>
        <taxon>Bacteroidota</taxon>
        <taxon>Sphingobacteriia</taxon>
        <taxon>Sphingobacteriales</taxon>
        <taxon>Sphingobacteriaceae</taxon>
        <taxon>Sphingobacterium</taxon>
    </lineage>
</organism>
<comment type="caution">
    <text evidence="1">The sequence shown here is derived from an EMBL/GenBank/DDBJ whole genome shotgun (WGS) entry which is preliminary data.</text>
</comment>
<evidence type="ECO:0000313" key="2">
    <source>
        <dbReference type="Proteomes" id="UP000006241"/>
    </source>
</evidence>
<proteinExistence type="predicted"/>
<dbReference type="Proteomes" id="UP000006241">
    <property type="component" value="Unassembled WGS sequence"/>
</dbReference>
<evidence type="ECO:0000313" key="1">
    <source>
        <dbReference type="EMBL" id="EEI90249.1"/>
    </source>
</evidence>
<dbReference type="AlphaFoldDB" id="C2G3P4"/>
<name>C2G3P4_SPHSI</name>
<sequence length="42" mass="4912">MKKTADYPVPDEFQRAMEEDTALKKDISYPDTRTTKGIFILF</sequence>
<dbReference type="HOGENOM" id="CLU_3258009_0_0_10"/>
<dbReference type="EMBL" id="ACHB01000092">
    <property type="protein sequence ID" value="EEI90249.1"/>
    <property type="molecule type" value="Genomic_DNA"/>
</dbReference>
<accession>C2G3P4</accession>
<dbReference type="RefSeq" id="WP_003003669.1">
    <property type="nucleotide sequence ID" value="NZ_GG668630.1"/>
</dbReference>
<reference evidence="1 2" key="1">
    <citation type="submission" date="2009-01" db="EMBL/GenBank/DDBJ databases">
        <authorList>
            <person name="Qin X."/>
            <person name="Bachman B."/>
            <person name="Battles P."/>
            <person name="Bell A."/>
            <person name="Bess C."/>
            <person name="Bickham C."/>
            <person name="Chaboub L."/>
            <person name="Chen D."/>
            <person name="Coyle M."/>
            <person name="Deiros D.R."/>
            <person name="Dinh H."/>
            <person name="Forbes L."/>
            <person name="Fowler G."/>
            <person name="Francisco L."/>
            <person name="Fu Q."/>
            <person name="Gubbala S."/>
            <person name="Hale W."/>
            <person name="Han Y."/>
            <person name="Hemphill L."/>
            <person name="Highlander S.K."/>
            <person name="Hirani K."/>
            <person name="Hogues M."/>
            <person name="Jackson L."/>
            <person name="Jakkamsetti A."/>
            <person name="Javaid M."/>
            <person name="Jiang H."/>
            <person name="Korchina V."/>
            <person name="Kovar C."/>
            <person name="Lara F."/>
            <person name="Lee S."/>
            <person name="Mata R."/>
            <person name="Mathew T."/>
            <person name="Moen C."/>
            <person name="Morales K."/>
            <person name="Munidasa M."/>
            <person name="Nazareth L."/>
            <person name="Ngo R."/>
            <person name="Nguyen L."/>
            <person name="Okwuonu G."/>
            <person name="Ongeri F."/>
            <person name="Patil S."/>
            <person name="Petrosino J."/>
            <person name="Pham C."/>
            <person name="Pham P."/>
            <person name="Pu L.-L."/>
            <person name="Puazo M."/>
            <person name="Raj R."/>
            <person name="Reid J."/>
            <person name="Rouhana J."/>
            <person name="Saada N."/>
            <person name="Shang Y."/>
            <person name="Simmons D."/>
            <person name="Thornton R."/>
            <person name="Warren J."/>
            <person name="Weissenberger G."/>
            <person name="Zhang J."/>
            <person name="Zhang L."/>
            <person name="Zhou C."/>
            <person name="Zhu D."/>
            <person name="Muzny D."/>
            <person name="Worley K."/>
            <person name="Gibbs R."/>
        </authorList>
    </citation>
    <scope>NUCLEOTIDE SEQUENCE [LARGE SCALE GENOMIC DNA]</scope>
    <source>
        <strain evidence="1 2">ATCC 33300</strain>
    </source>
</reference>
<gene>
    <name evidence="1" type="ORF">HMPREF0765_4200</name>
</gene>